<sequence length="411" mass="44968">MSSDPLRIQETLGRPELNRLILRLRRRLESGRSLSGPLTLTSCSPSERDALNRLLRRAPSTATSITIQLESLELNLRNAGVCASLANAVEALGGPVKDKRTERIKEEEAWENLFSDAIGSAGERPELMTWLAELKTLGLLRRHDPAVARQLLEQSFKVISRLPAHGTTLAELAASVFGDAHALDQGKTVSNLLLRAVASMGNVEAWDDSEGRRDAWASVGVLLDELSAPVAVLNLRARGADTTSRALNIHADAGEPQFLTIRQLVRTPPTFESSTPYAYVFENKNVLAAAADRLGEKTPPLIATDGQPKTALHVLLRQLKSAGFLVRYHGDFDWPGIRIANAMRSRHGVDIWRMTADDYLRSAAGELQLRGLPADAEWDPALRPAMEASGIAMHEEQQLDEILAALSMHPS</sequence>
<keyword evidence="4" id="KW-1185">Reference proteome</keyword>
<evidence type="ECO:0000259" key="2">
    <source>
        <dbReference type="Pfam" id="PF11796"/>
    </source>
</evidence>
<accession>A0A975PGG3</accession>
<dbReference type="InterPro" id="IPR013495">
    <property type="entry name" value="CHP02679"/>
</dbReference>
<evidence type="ECO:0000313" key="4">
    <source>
        <dbReference type="Proteomes" id="UP000676169"/>
    </source>
</evidence>
<protein>
    <submittedName>
        <fullName evidence="3">TIGR02679 family protein</fullName>
    </submittedName>
</protein>
<dbReference type="Proteomes" id="UP000676169">
    <property type="component" value="Chromosome"/>
</dbReference>
<dbReference type="InterPro" id="IPR024466">
    <property type="entry name" value="CHP02679_N"/>
</dbReference>
<dbReference type="NCBIfam" id="TIGR02679">
    <property type="entry name" value="TIGR02679 family protein"/>
    <property type="match status" value="1"/>
</dbReference>
<evidence type="ECO:0000313" key="3">
    <source>
        <dbReference type="EMBL" id="QUE52226.1"/>
    </source>
</evidence>
<dbReference type="Pfam" id="PF11796">
    <property type="entry name" value="DUF3323"/>
    <property type="match status" value="1"/>
</dbReference>
<dbReference type="KEGG" id="lamb:KBB96_04875"/>
<dbReference type="InterPro" id="IPR024465">
    <property type="entry name" value="DUF2399"/>
</dbReference>
<dbReference type="EMBL" id="CP073100">
    <property type="protein sequence ID" value="QUE52226.1"/>
    <property type="molecule type" value="Genomic_DNA"/>
</dbReference>
<name>A0A975PGG3_9BACT</name>
<organism evidence="3 4">
    <name type="scientific">Luteolibacter ambystomatis</name>
    <dbReference type="NCBI Taxonomy" id="2824561"/>
    <lineage>
        <taxon>Bacteria</taxon>
        <taxon>Pseudomonadati</taxon>
        <taxon>Verrucomicrobiota</taxon>
        <taxon>Verrucomicrobiia</taxon>
        <taxon>Verrucomicrobiales</taxon>
        <taxon>Verrucomicrobiaceae</taxon>
        <taxon>Luteolibacter</taxon>
    </lineage>
</organism>
<proteinExistence type="predicted"/>
<evidence type="ECO:0000259" key="1">
    <source>
        <dbReference type="Pfam" id="PF09664"/>
    </source>
</evidence>
<dbReference type="RefSeq" id="WP_211632955.1">
    <property type="nucleotide sequence ID" value="NZ_CP073100.1"/>
</dbReference>
<reference evidence="3" key="1">
    <citation type="submission" date="2021-04" db="EMBL/GenBank/DDBJ databases">
        <title>Luteolibacter sp. 32A isolated from the skin of an Anderson's salamander (Ambystoma andersonii).</title>
        <authorList>
            <person name="Spergser J."/>
            <person name="Busse H.-J."/>
        </authorList>
    </citation>
    <scope>NUCLEOTIDE SEQUENCE</scope>
    <source>
        <strain evidence="3">32A</strain>
    </source>
</reference>
<feature type="domain" description="Conserved hypothetical protein CHP02679 N terminus" evidence="2">
    <location>
        <begin position="35"/>
        <end position="237"/>
    </location>
</feature>
<dbReference type="Pfam" id="PF09664">
    <property type="entry name" value="DUF2399"/>
    <property type="match status" value="1"/>
</dbReference>
<dbReference type="AlphaFoldDB" id="A0A975PGG3"/>
<gene>
    <name evidence="3" type="ORF">KBB96_04875</name>
</gene>
<feature type="domain" description="DUF2399" evidence="1">
    <location>
        <begin position="259"/>
        <end position="405"/>
    </location>
</feature>